<feature type="domain" description="SnoaL-like" evidence="2">
    <location>
        <begin position="29"/>
        <end position="164"/>
    </location>
</feature>
<keyword evidence="4" id="KW-1185">Reference proteome</keyword>
<gene>
    <name evidence="3" type="ORF">GNP93_04575</name>
</gene>
<reference evidence="3 4" key="1">
    <citation type="submission" date="2019-11" db="EMBL/GenBank/DDBJ databases">
        <title>Draft genome sequences of five Paenibacillus species of dairy origin.</title>
        <authorList>
            <person name="Olajide A.M."/>
            <person name="Chen S."/>
            <person name="Lapointe G."/>
        </authorList>
    </citation>
    <scope>NUCLEOTIDE SEQUENCE [LARGE SCALE GENOMIC DNA]</scope>
    <source>
        <strain evidence="3 4">2CS3</strain>
    </source>
</reference>
<dbReference type="Proteomes" id="UP000450917">
    <property type="component" value="Unassembled WGS sequence"/>
</dbReference>
<keyword evidence="1" id="KW-0175">Coiled coil</keyword>
<dbReference type="RefSeq" id="WP_054796666.1">
    <property type="nucleotide sequence ID" value="NZ_JARTHJ010000145.1"/>
</dbReference>
<name>A0A7X2Z811_9BACL</name>
<evidence type="ECO:0000256" key="1">
    <source>
        <dbReference type="SAM" id="Coils"/>
    </source>
</evidence>
<evidence type="ECO:0000313" key="4">
    <source>
        <dbReference type="Proteomes" id="UP000450917"/>
    </source>
</evidence>
<dbReference type="Pfam" id="PF13577">
    <property type="entry name" value="SnoaL_4"/>
    <property type="match status" value="1"/>
</dbReference>
<evidence type="ECO:0000259" key="2">
    <source>
        <dbReference type="Pfam" id="PF13577"/>
    </source>
</evidence>
<dbReference type="InterPro" id="IPR032710">
    <property type="entry name" value="NTF2-like_dom_sf"/>
</dbReference>
<accession>A0A7X2Z811</accession>
<evidence type="ECO:0000313" key="3">
    <source>
        <dbReference type="EMBL" id="MUG69947.1"/>
    </source>
</evidence>
<dbReference type="Gene3D" id="3.10.450.50">
    <property type="match status" value="1"/>
</dbReference>
<organism evidence="3 4">
    <name type="scientific">Paenibacillus validus</name>
    <dbReference type="NCBI Taxonomy" id="44253"/>
    <lineage>
        <taxon>Bacteria</taxon>
        <taxon>Bacillati</taxon>
        <taxon>Bacillota</taxon>
        <taxon>Bacilli</taxon>
        <taxon>Bacillales</taxon>
        <taxon>Paenibacillaceae</taxon>
        <taxon>Paenibacillus</taxon>
    </lineage>
</organism>
<sequence>MGELALNSNEHIATLEKKIEQLTNQVGLLEDTQAIRHLHHKYGYYIDKCLYNEVVDLFAEDGEVHFMGGIFKGKEGARRLYVERFQKNFTNGNNGPVYGFLLDHPMMQDIVEVSPDRQTAKGRFRCLMQAGRHELAEGETRQWWEGGIYENEYVKEQGVWKIKVLNYRGLWHADFDKGWAHTPPGLYPMFSTTFPENPVGPDELIVPTPVLWPDTDVMAFHYPHPVTGQR</sequence>
<comment type="caution">
    <text evidence="3">The sequence shown here is derived from an EMBL/GenBank/DDBJ whole genome shotgun (WGS) entry which is preliminary data.</text>
</comment>
<proteinExistence type="predicted"/>
<protein>
    <submittedName>
        <fullName evidence="3">Nuclear transport factor 2 family protein</fullName>
    </submittedName>
</protein>
<dbReference type="AlphaFoldDB" id="A0A7X2Z811"/>
<feature type="coiled-coil region" evidence="1">
    <location>
        <begin position="5"/>
        <end position="32"/>
    </location>
</feature>
<dbReference type="InterPro" id="IPR037401">
    <property type="entry name" value="SnoaL-like"/>
</dbReference>
<dbReference type="SUPFAM" id="SSF54427">
    <property type="entry name" value="NTF2-like"/>
    <property type="match status" value="1"/>
</dbReference>
<dbReference type="EMBL" id="WNZX01000002">
    <property type="protein sequence ID" value="MUG69947.1"/>
    <property type="molecule type" value="Genomic_DNA"/>
</dbReference>